<name>A0ABQ6C832_9BURK</name>
<dbReference type="PANTHER" id="PTHR35790:SF4">
    <property type="entry name" value="HTH-TYPE TRANSCRIPTIONAL REGULATOR PCHR"/>
    <property type="match status" value="1"/>
</dbReference>
<organism evidence="6 7">
    <name type="scientific">Hydrogenophaga electricum</name>
    <dbReference type="NCBI Taxonomy" id="1230953"/>
    <lineage>
        <taxon>Bacteria</taxon>
        <taxon>Pseudomonadati</taxon>
        <taxon>Pseudomonadota</taxon>
        <taxon>Betaproteobacteria</taxon>
        <taxon>Burkholderiales</taxon>
        <taxon>Comamonadaceae</taxon>
        <taxon>Hydrogenophaga</taxon>
    </lineage>
</organism>
<dbReference type="PANTHER" id="PTHR35790">
    <property type="entry name" value="HTH-TYPE TRANSCRIPTIONAL REGULATOR PCHR"/>
    <property type="match status" value="1"/>
</dbReference>
<feature type="region of interest" description="Disordered" evidence="4">
    <location>
        <begin position="1"/>
        <end position="27"/>
    </location>
</feature>
<evidence type="ECO:0000256" key="1">
    <source>
        <dbReference type="ARBA" id="ARBA00023015"/>
    </source>
</evidence>
<reference evidence="7" key="1">
    <citation type="journal article" date="2019" name="Int. J. Syst. Evol. Microbiol.">
        <title>The Global Catalogue of Microorganisms (GCM) 10K type strain sequencing project: providing services to taxonomists for standard genome sequencing and annotation.</title>
        <authorList>
            <consortium name="The Broad Institute Genomics Platform"/>
            <consortium name="The Broad Institute Genome Sequencing Center for Infectious Disease"/>
            <person name="Wu L."/>
            <person name="Ma J."/>
        </authorList>
    </citation>
    <scope>NUCLEOTIDE SEQUENCE [LARGE SCALE GENOMIC DNA]</scope>
    <source>
        <strain evidence="7">NBRC 109341</strain>
    </source>
</reference>
<dbReference type="Pfam" id="PF12802">
    <property type="entry name" value="MarR_2"/>
    <property type="match status" value="1"/>
</dbReference>
<comment type="caution">
    <text evidence="6">The sequence shown here is derived from an EMBL/GenBank/DDBJ whole genome shotgun (WGS) entry which is preliminary data.</text>
</comment>
<sequence length="176" mass="19692">MSTSKPATRSSQTTTPPKRAASRTAEVSGADADVNRYLAAYIMGVANRLANGASNHYRKNFNMGMSEWRVMMALGTNSELIVREVAEKADIDYAAASKSLRLLQERGLIDIEQTNRRGRAAIAHMTPEGTALYRKLRDSARKRQQRLVAAFNEEEITQLWSLLRRIEAQVPHMNAD</sequence>
<dbReference type="Gene3D" id="1.10.10.10">
    <property type="entry name" value="Winged helix-like DNA-binding domain superfamily/Winged helix DNA-binding domain"/>
    <property type="match status" value="1"/>
</dbReference>
<evidence type="ECO:0000256" key="2">
    <source>
        <dbReference type="ARBA" id="ARBA00023125"/>
    </source>
</evidence>
<keyword evidence="2" id="KW-0238">DNA-binding</keyword>
<dbReference type="InterPro" id="IPR000835">
    <property type="entry name" value="HTH_MarR-typ"/>
</dbReference>
<evidence type="ECO:0000313" key="7">
    <source>
        <dbReference type="Proteomes" id="UP001156903"/>
    </source>
</evidence>
<feature type="domain" description="HTH marR-type" evidence="5">
    <location>
        <begin position="35"/>
        <end position="168"/>
    </location>
</feature>
<dbReference type="EMBL" id="BSPB01000045">
    <property type="protein sequence ID" value="GLS16125.1"/>
    <property type="molecule type" value="Genomic_DNA"/>
</dbReference>
<keyword evidence="7" id="KW-1185">Reference proteome</keyword>
<accession>A0ABQ6C832</accession>
<feature type="compositionally biased region" description="Polar residues" evidence="4">
    <location>
        <begin position="1"/>
        <end position="16"/>
    </location>
</feature>
<evidence type="ECO:0000256" key="3">
    <source>
        <dbReference type="ARBA" id="ARBA00023163"/>
    </source>
</evidence>
<dbReference type="Proteomes" id="UP001156903">
    <property type="component" value="Unassembled WGS sequence"/>
</dbReference>
<protein>
    <recommendedName>
        <fullName evidence="5">HTH marR-type domain-containing protein</fullName>
    </recommendedName>
</protein>
<dbReference type="SMART" id="SM00347">
    <property type="entry name" value="HTH_MARR"/>
    <property type="match status" value="1"/>
</dbReference>
<evidence type="ECO:0000259" key="5">
    <source>
        <dbReference type="PROSITE" id="PS50995"/>
    </source>
</evidence>
<evidence type="ECO:0000256" key="4">
    <source>
        <dbReference type="SAM" id="MobiDB-lite"/>
    </source>
</evidence>
<proteinExistence type="predicted"/>
<dbReference type="InterPro" id="IPR036388">
    <property type="entry name" value="WH-like_DNA-bd_sf"/>
</dbReference>
<dbReference type="RefSeq" id="WP_284308918.1">
    <property type="nucleotide sequence ID" value="NZ_BSPB01000045.1"/>
</dbReference>
<gene>
    <name evidence="6" type="ORF">GCM10007935_35650</name>
</gene>
<dbReference type="InterPro" id="IPR052067">
    <property type="entry name" value="Metal_resp_HTH_trans_reg"/>
</dbReference>
<dbReference type="SUPFAM" id="SSF46785">
    <property type="entry name" value="Winged helix' DNA-binding domain"/>
    <property type="match status" value="1"/>
</dbReference>
<keyword evidence="1" id="KW-0805">Transcription regulation</keyword>
<dbReference type="PROSITE" id="PS50995">
    <property type="entry name" value="HTH_MARR_2"/>
    <property type="match status" value="1"/>
</dbReference>
<keyword evidence="3" id="KW-0804">Transcription</keyword>
<dbReference type="InterPro" id="IPR036390">
    <property type="entry name" value="WH_DNA-bd_sf"/>
</dbReference>
<evidence type="ECO:0000313" key="6">
    <source>
        <dbReference type="EMBL" id="GLS16125.1"/>
    </source>
</evidence>